<dbReference type="STRING" id="1089553.Tph_c20090"/>
<dbReference type="HOGENOM" id="CLU_3012831_0_0_9"/>
<evidence type="ECO:0000313" key="2">
    <source>
        <dbReference type="Proteomes" id="UP000000467"/>
    </source>
</evidence>
<name>K4LH33_THEPS</name>
<proteinExistence type="predicted"/>
<accession>K4LH33</accession>
<keyword evidence="2" id="KW-1185">Reference proteome</keyword>
<dbReference type="KEGG" id="tpz:Tph_c20090"/>
<reference evidence="1 2" key="1">
    <citation type="journal article" date="2012" name="BMC Genomics">
        <title>Genome-guided analysis of physiological and morphological traits of the fermentative acetate oxidizer Thermacetogenium phaeum.</title>
        <authorList>
            <person name="Oehler D."/>
            <person name="Poehlein A."/>
            <person name="Leimbach A."/>
            <person name="Muller N."/>
            <person name="Daniel R."/>
            <person name="Gottschalk G."/>
            <person name="Schink B."/>
        </authorList>
    </citation>
    <scope>NUCLEOTIDE SEQUENCE [LARGE SCALE GENOMIC DNA]</scope>
    <source>
        <strain evidence="2">ATCC BAA-254 / DSM 26808 / PB</strain>
    </source>
</reference>
<sequence>MGRVILKPKLMRNATPVLKYRTPVTWPATEARISITKDPVSWLASIKARTRAVCRV</sequence>
<dbReference type="EMBL" id="CP003732">
    <property type="protein sequence ID" value="AFV12203.1"/>
    <property type="molecule type" value="Genomic_DNA"/>
</dbReference>
<dbReference type="Proteomes" id="UP000000467">
    <property type="component" value="Chromosome"/>
</dbReference>
<gene>
    <name evidence="1" type="ordered locus">Tph_c20090</name>
</gene>
<dbReference type="AlphaFoldDB" id="K4LH33"/>
<evidence type="ECO:0000313" key="1">
    <source>
        <dbReference type="EMBL" id="AFV12203.1"/>
    </source>
</evidence>
<protein>
    <submittedName>
        <fullName evidence="1">Uncharacterized protein</fullName>
    </submittedName>
</protein>
<organism evidence="1 2">
    <name type="scientific">Thermacetogenium phaeum (strain ATCC BAA-254 / DSM 26808 / PB)</name>
    <dbReference type="NCBI Taxonomy" id="1089553"/>
    <lineage>
        <taxon>Bacteria</taxon>
        <taxon>Bacillati</taxon>
        <taxon>Bacillota</taxon>
        <taxon>Clostridia</taxon>
        <taxon>Thermoanaerobacterales</taxon>
        <taxon>Thermoanaerobacteraceae</taxon>
        <taxon>Thermacetogenium</taxon>
    </lineage>
</organism>